<dbReference type="PANTHER" id="PTHR21666:SF289">
    <property type="entry name" value="L-ALA--D-GLU ENDOPEPTIDASE"/>
    <property type="match status" value="1"/>
</dbReference>
<feature type="coiled-coil region" evidence="2">
    <location>
        <begin position="25"/>
        <end position="119"/>
    </location>
</feature>
<reference evidence="6" key="1">
    <citation type="submission" date="2021-04" db="EMBL/GenBank/DDBJ databases">
        <title>Sinoanaerobacter chloroacetimidivorans sp. nov., an obligate anaerobic bacterium isolated from anaerobic sludge.</title>
        <authorList>
            <person name="Bao Y."/>
        </authorList>
    </citation>
    <scope>NUCLEOTIDE SEQUENCE</scope>
    <source>
        <strain evidence="6">BAD-6</strain>
    </source>
</reference>
<feature type="signal peptide" evidence="3">
    <location>
        <begin position="1"/>
        <end position="25"/>
    </location>
</feature>
<organism evidence="6 7">
    <name type="scientific">Sinanaerobacter chloroacetimidivorans</name>
    <dbReference type="NCBI Taxonomy" id="2818044"/>
    <lineage>
        <taxon>Bacteria</taxon>
        <taxon>Bacillati</taxon>
        <taxon>Bacillota</taxon>
        <taxon>Clostridia</taxon>
        <taxon>Peptostreptococcales</taxon>
        <taxon>Anaerovoracaceae</taxon>
        <taxon>Sinanaerobacter</taxon>
    </lineage>
</organism>
<dbReference type="AlphaFoldDB" id="A0A8J7W178"/>
<dbReference type="InterPro" id="IPR057309">
    <property type="entry name" value="PcsB_CC"/>
</dbReference>
<dbReference type="PANTHER" id="PTHR21666">
    <property type="entry name" value="PEPTIDASE-RELATED"/>
    <property type="match status" value="1"/>
</dbReference>
<comment type="caution">
    <text evidence="6">The sequence shown here is derived from an EMBL/GenBank/DDBJ whole genome shotgun (WGS) entry which is preliminary data.</text>
</comment>
<dbReference type="GO" id="GO:0004222">
    <property type="term" value="F:metalloendopeptidase activity"/>
    <property type="evidence" value="ECO:0007669"/>
    <property type="project" value="TreeGrafter"/>
</dbReference>
<dbReference type="CDD" id="cd12797">
    <property type="entry name" value="M23_peptidase"/>
    <property type="match status" value="1"/>
</dbReference>
<dbReference type="SUPFAM" id="SSF51261">
    <property type="entry name" value="Duplicated hybrid motif"/>
    <property type="match status" value="1"/>
</dbReference>
<dbReference type="Pfam" id="PF01551">
    <property type="entry name" value="Peptidase_M23"/>
    <property type="match status" value="1"/>
</dbReference>
<feature type="domain" description="M23ase beta-sheet core" evidence="4">
    <location>
        <begin position="273"/>
        <end position="367"/>
    </location>
</feature>
<feature type="chain" id="PRO_5035196450" evidence="3">
    <location>
        <begin position="26"/>
        <end position="371"/>
    </location>
</feature>
<dbReference type="InterPro" id="IPR050570">
    <property type="entry name" value="Cell_wall_metabolism_enzyme"/>
</dbReference>
<proteinExistence type="predicted"/>
<evidence type="ECO:0000313" key="7">
    <source>
        <dbReference type="Proteomes" id="UP000675664"/>
    </source>
</evidence>
<dbReference type="RefSeq" id="WP_227019060.1">
    <property type="nucleotide sequence ID" value="NZ_JAGSND010000009.1"/>
</dbReference>
<name>A0A8J7W178_9FIRM</name>
<reference evidence="6" key="2">
    <citation type="submission" date="2021-04" db="EMBL/GenBank/DDBJ databases">
        <authorList>
            <person name="Liu J."/>
        </authorList>
    </citation>
    <scope>NUCLEOTIDE SEQUENCE</scope>
    <source>
        <strain evidence="6">BAD-6</strain>
    </source>
</reference>
<evidence type="ECO:0000259" key="5">
    <source>
        <dbReference type="Pfam" id="PF24568"/>
    </source>
</evidence>
<dbReference type="Gene3D" id="6.10.250.3150">
    <property type="match status" value="1"/>
</dbReference>
<evidence type="ECO:0000313" key="6">
    <source>
        <dbReference type="EMBL" id="MBR0598934.1"/>
    </source>
</evidence>
<dbReference type="Pfam" id="PF24568">
    <property type="entry name" value="CC_PcsB"/>
    <property type="match status" value="1"/>
</dbReference>
<keyword evidence="2" id="KW-0175">Coiled coil</keyword>
<evidence type="ECO:0000256" key="2">
    <source>
        <dbReference type="SAM" id="Coils"/>
    </source>
</evidence>
<evidence type="ECO:0000259" key="4">
    <source>
        <dbReference type="Pfam" id="PF01551"/>
    </source>
</evidence>
<feature type="domain" description="Peptidoglycan hydrolase PcsB coiled-coil" evidence="5">
    <location>
        <begin position="96"/>
        <end position="167"/>
    </location>
</feature>
<dbReference type="InterPro" id="IPR011055">
    <property type="entry name" value="Dup_hybrid_motif"/>
</dbReference>
<dbReference type="Proteomes" id="UP000675664">
    <property type="component" value="Unassembled WGS sequence"/>
</dbReference>
<dbReference type="EMBL" id="JAGSND010000009">
    <property type="protein sequence ID" value="MBR0598934.1"/>
    <property type="molecule type" value="Genomic_DNA"/>
</dbReference>
<evidence type="ECO:0000256" key="1">
    <source>
        <dbReference type="ARBA" id="ARBA00022729"/>
    </source>
</evidence>
<dbReference type="InterPro" id="IPR016047">
    <property type="entry name" value="M23ase_b-sheet_dom"/>
</dbReference>
<keyword evidence="7" id="KW-1185">Reference proteome</keyword>
<protein>
    <submittedName>
        <fullName evidence="6">Peptidoglycan DD-metalloendopeptidase family protein</fullName>
    </submittedName>
</protein>
<dbReference type="SUPFAM" id="SSF57997">
    <property type="entry name" value="Tropomyosin"/>
    <property type="match status" value="1"/>
</dbReference>
<dbReference type="FunFam" id="2.70.70.10:FF:000006">
    <property type="entry name" value="M23 family peptidase"/>
    <property type="match status" value="1"/>
</dbReference>
<accession>A0A8J7W178</accession>
<feature type="coiled-coil region" evidence="2">
    <location>
        <begin position="155"/>
        <end position="238"/>
    </location>
</feature>
<evidence type="ECO:0000256" key="3">
    <source>
        <dbReference type="SAM" id="SignalP"/>
    </source>
</evidence>
<dbReference type="Gene3D" id="2.70.70.10">
    <property type="entry name" value="Glucose Permease (Domain IIA)"/>
    <property type="match status" value="1"/>
</dbReference>
<sequence length="371" mass="41163">MKKLVSYALTFVLIASVITLGAAYAGNEEQQLNDLNSQISQTKKELNEGKKKEKQLSNQIKQLEAQISAAEKEIQSIQGDISKTEQSIATVRQNLATVEQEMKEQNDSLEKRLRAMYKNGDVGLVEILLGSEDITDFMTNMDMVQKIFDNDVEILKVMEEQHQKIETQKKELETLQAKLVLEKQQEADKQDNLQANRGEVANLKAQVSADNQEIAKELDQLNAEADRLIAEIRKLQSDAAYVGGKLAWPAPGVTRITSEFGYRIHPILKVKKLHTGMDFGAPSGTKIVAANDGTVIKAGWNNSYGYMVMIDHGGGIVTLYAHNSSLVVKTGDVVSRGQLISYSGSTGMSTGPHLHFEVRVNGEYQNPRNWL</sequence>
<keyword evidence="1 3" id="KW-0732">Signal</keyword>
<gene>
    <name evidence="6" type="ORF">KCX82_13665</name>
</gene>